<protein>
    <submittedName>
        <fullName evidence="2">ECF transporter S component</fullName>
    </submittedName>
</protein>
<keyword evidence="1" id="KW-0812">Transmembrane</keyword>
<feature type="transmembrane region" description="Helical" evidence="1">
    <location>
        <begin position="43"/>
        <end position="69"/>
    </location>
</feature>
<proteinExistence type="predicted"/>
<dbReference type="EMBL" id="PQAP01000209">
    <property type="protein sequence ID" value="PWB68260.1"/>
    <property type="molecule type" value="Genomic_DNA"/>
</dbReference>
<evidence type="ECO:0000313" key="2">
    <source>
        <dbReference type="EMBL" id="PWB68260.1"/>
    </source>
</evidence>
<sequence length="175" mass="18632">MTPRFRFVTHSALYLALAILLPIAFHAFGLGGRLFLPMHIPPLLAGFLVGPSSGVVVGLLAPLLSYLLTGMPPTYAVPLMSLELPMYGLVAGVAYRKLHLNIYVALVLAMIVGRLMFGLGLFVLGMFIELPYTAATFFSTGGAIVTGLPGIAVQIVLIPLIVAAFNRHSGKEIGR</sequence>
<reference evidence="2 3" key="1">
    <citation type="journal article" date="2018" name="ISME J.">
        <title>A methanotrophic archaeon couples anaerobic oxidation of methane to Fe(III) reduction.</title>
        <authorList>
            <person name="Cai C."/>
            <person name="Leu A.O."/>
            <person name="Xie G.J."/>
            <person name="Guo J."/>
            <person name="Feng Y."/>
            <person name="Zhao J.X."/>
            <person name="Tyson G.W."/>
            <person name="Yuan Z."/>
            <person name="Hu S."/>
        </authorList>
    </citation>
    <scope>NUCLEOTIDE SEQUENCE [LARGE SCALE GENOMIC DNA]</scope>
    <source>
        <strain evidence="2">FeB_12</strain>
    </source>
</reference>
<feature type="transmembrane region" description="Helical" evidence="1">
    <location>
        <begin position="12"/>
        <end position="36"/>
    </location>
</feature>
<comment type="caution">
    <text evidence="2">The sequence shown here is derived from an EMBL/GenBank/DDBJ whole genome shotgun (WGS) entry which is preliminary data.</text>
</comment>
<accession>A0A855WUJ8</accession>
<gene>
    <name evidence="2" type="ORF">C3F09_12010</name>
</gene>
<dbReference type="AlphaFoldDB" id="A0A855WUJ8"/>
<organism evidence="2 3">
    <name type="scientific">candidate division GN15 bacterium</name>
    <dbReference type="NCBI Taxonomy" id="2072418"/>
    <lineage>
        <taxon>Bacteria</taxon>
        <taxon>candidate division GN15</taxon>
    </lineage>
</organism>
<evidence type="ECO:0000256" key="1">
    <source>
        <dbReference type="SAM" id="Phobius"/>
    </source>
</evidence>
<dbReference type="Gene3D" id="1.10.1760.20">
    <property type="match status" value="1"/>
</dbReference>
<keyword evidence="1" id="KW-0472">Membrane</keyword>
<feature type="transmembrane region" description="Helical" evidence="1">
    <location>
        <begin position="140"/>
        <end position="165"/>
    </location>
</feature>
<keyword evidence="1" id="KW-1133">Transmembrane helix</keyword>
<dbReference type="InterPro" id="IPR024529">
    <property type="entry name" value="ECF_trnsprt_substrate-spec"/>
</dbReference>
<feature type="transmembrane region" description="Helical" evidence="1">
    <location>
        <begin position="102"/>
        <end position="128"/>
    </location>
</feature>
<dbReference type="Pfam" id="PF12822">
    <property type="entry name" value="ECF_trnsprt"/>
    <property type="match status" value="1"/>
</dbReference>
<dbReference type="GO" id="GO:0022857">
    <property type="term" value="F:transmembrane transporter activity"/>
    <property type="evidence" value="ECO:0007669"/>
    <property type="project" value="InterPro"/>
</dbReference>
<dbReference type="Proteomes" id="UP000250918">
    <property type="component" value="Unassembled WGS sequence"/>
</dbReference>
<name>A0A855WUJ8_9BACT</name>
<evidence type="ECO:0000313" key="3">
    <source>
        <dbReference type="Proteomes" id="UP000250918"/>
    </source>
</evidence>